<accession>A0A062U0C5</accession>
<dbReference type="AlphaFoldDB" id="A0A062U0C5"/>
<dbReference type="RefSeq" id="WP_233346758.1">
    <property type="nucleotide sequence ID" value="NZ_AWFA01000034.1"/>
</dbReference>
<dbReference type="STRING" id="1280941.HY2_03150"/>
<sequence length="598" mass="64167">MPDIHLLRSVEIAFDIACALLVAFAIFLILMVFPAVATPITNWSLKHWGPENASVSRAHLRFPAVNEMILEDFQAPGTAEAQTGELRVNFFGFLPGLSWVSRAEASDGYIVVQMDGPEDDDEGMHLKDWRALIDEVRARDIEVRFVRKEGTEKIMVQTARGSLRSGDLSVKASSKGVDLDFDGRAIPSDLSVLSGKLNLSGENFADFADLAGFASPDTPPYDAVAYLTFSREQIALDFAPETRIGDSDLSGPLKITFGEGKPILEADLQSTNLDFDDLGILFGIPVGTGENETANTVQKKTREAYDASGRLIPNAVIDFTRLDAVDGHVLYHANRVTNAIFDIRGIKLEFNIEGRVVRAPTLQLDFAEGHLVSYVTLDGSQSPAKTDAQGELTNVPFSNLSLTPYVRGNANGRFQIEATGDGFQQAAATLDGRVSVWSETAELWALAAEGAALDLGEAITLLGEAPEDRTYTPARCAALSIRFDQGIGELDPAIVDTADSLVIVDGKLNMRHEMMDLKVRSDAKDASFGSLIGNVSIMGSFRSPQISALSGETILQLGISALLGSVSGGLAALPFIEPGMAEDAPCGAIMARAKGTQP</sequence>
<dbReference type="GO" id="GO:0090313">
    <property type="term" value="P:regulation of protein targeting to membrane"/>
    <property type="evidence" value="ECO:0007669"/>
    <property type="project" value="TreeGrafter"/>
</dbReference>
<feature type="domain" description="AsmA" evidence="1">
    <location>
        <begin position="242"/>
        <end position="438"/>
    </location>
</feature>
<dbReference type="PANTHER" id="PTHR30441">
    <property type="entry name" value="DUF748 DOMAIN-CONTAINING PROTEIN"/>
    <property type="match status" value="1"/>
</dbReference>
<dbReference type="InterPro" id="IPR007844">
    <property type="entry name" value="AsmA"/>
</dbReference>
<dbReference type="Pfam" id="PF05170">
    <property type="entry name" value="AsmA"/>
    <property type="match status" value="1"/>
</dbReference>
<dbReference type="GO" id="GO:0005886">
    <property type="term" value="C:plasma membrane"/>
    <property type="evidence" value="ECO:0007669"/>
    <property type="project" value="TreeGrafter"/>
</dbReference>
<dbReference type="InterPro" id="IPR052894">
    <property type="entry name" value="AsmA-related"/>
</dbReference>
<evidence type="ECO:0000313" key="3">
    <source>
        <dbReference type="Proteomes" id="UP000249123"/>
    </source>
</evidence>
<protein>
    <recommendedName>
        <fullName evidence="1">AsmA domain-containing protein</fullName>
    </recommendedName>
</protein>
<reference evidence="2 3" key="1">
    <citation type="submission" date="2013-04" db="EMBL/GenBank/DDBJ databases">
        <title>Hyphomonas sp. T24B3 Genome Sequencing.</title>
        <authorList>
            <person name="Lai Q."/>
            <person name="Shao Z."/>
        </authorList>
    </citation>
    <scope>NUCLEOTIDE SEQUENCE [LARGE SCALE GENOMIC DNA]</scope>
    <source>
        <strain evidence="2 3">T24B3</strain>
    </source>
</reference>
<dbReference type="PANTHER" id="PTHR30441:SF4">
    <property type="entry name" value="PROTEIN ASMA"/>
    <property type="match status" value="1"/>
</dbReference>
<dbReference type="Proteomes" id="UP000249123">
    <property type="component" value="Unassembled WGS sequence"/>
</dbReference>
<gene>
    <name evidence="2" type="ORF">HY3_02315</name>
</gene>
<evidence type="ECO:0000313" key="2">
    <source>
        <dbReference type="EMBL" id="RAN33203.1"/>
    </source>
</evidence>
<comment type="caution">
    <text evidence="2">The sequence shown here is derived from an EMBL/GenBank/DDBJ whole genome shotgun (WGS) entry which is preliminary data.</text>
</comment>
<evidence type="ECO:0000259" key="1">
    <source>
        <dbReference type="Pfam" id="PF05170"/>
    </source>
</evidence>
<name>A0A062U0C5_9PROT</name>
<keyword evidence="3" id="KW-1185">Reference proteome</keyword>
<organism evidence="2 3">
    <name type="scientific">Hyphomonas pacifica</name>
    <dbReference type="NCBI Taxonomy" id="1280941"/>
    <lineage>
        <taxon>Bacteria</taxon>
        <taxon>Pseudomonadati</taxon>
        <taxon>Pseudomonadota</taxon>
        <taxon>Alphaproteobacteria</taxon>
        <taxon>Hyphomonadales</taxon>
        <taxon>Hyphomonadaceae</taxon>
        <taxon>Hyphomonas</taxon>
    </lineage>
</organism>
<proteinExistence type="predicted"/>
<dbReference type="eggNOG" id="COG2982">
    <property type="taxonomic scope" value="Bacteria"/>
</dbReference>
<dbReference type="EMBL" id="AWFB01000023">
    <property type="protein sequence ID" value="RAN33203.1"/>
    <property type="molecule type" value="Genomic_DNA"/>
</dbReference>